<dbReference type="GeneID" id="24903935"/>
<sequence>MTRIIGSQQKPTAKAHSKQNHAVNKAAKTERYYTVGYVPQNDKAKAPPAIHLKGQWLKRAGFEIGGSVTVKIMDGCLVLIPDSGETNSLKQQYQRQREQISDIKLRMRELIGDYKSR</sequence>
<dbReference type="HOGENOM" id="CLU_151239_1_0_6"/>
<dbReference type="STRING" id="406817.XNC1_1463"/>
<name>D3VB87_XENNA</name>
<organism evidence="3 4">
    <name type="scientific">Xenorhabdus nematophila (strain ATCC 19061 / DSM 3370 / CCUG 14189 / LMG 1036 / NCIMB 9965 / AN6)</name>
    <dbReference type="NCBI Taxonomy" id="406817"/>
    <lineage>
        <taxon>Bacteria</taxon>
        <taxon>Pseudomonadati</taxon>
        <taxon>Pseudomonadota</taxon>
        <taxon>Gammaproteobacteria</taxon>
        <taxon>Enterobacterales</taxon>
        <taxon>Morganellaceae</taxon>
        <taxon>Xenorhabdus</taxon>
    </lineage>
</organism>
<dbReference type="AlphaFoldDB" id="D3VB87"/>
<dbReference type="InterPro" id="IPR014944">
    <property type="entry name" value="Toxin_SymE-like"/>
</dbReference>
<reference evidence="3 4" key="1">
    <citation type="journal article" date="2011" name="PLoS ONE">
        <title>The entomopathogenic bacterial endosymbionts xenorhabdus and photorhabdus: convergent lifestyles from divergent genomes.</title>
        <authorList>
            <person name="Chaston J.M."/>
            <person name="Suen G."/>
            <person name="Tucker S.L."/>
            <person name="Andersen A.W."/>
            <person name="Bhasin A."/>
            <person name="Bode E."/>
            <person name="Bode H.B."/>
            <person name="Brachmann A.O."/>
            <person name="Cowles C.E."/>
            <person name="Cowles K.N."/>
            <person name="Darby C."/>
            <person name="de Leon L."/>
            <person name="Drace K."/>
            <person name="Du Z."/>
            <person name="Givaudan A."/>
            <person name="Herbert Tran E.E."/>
            <person name="Jewell K.A."/>
            <person name="Knack J.J."/>
            <person name="Krasomil-Osterfeld K.C."/>
            <person name="Kukor R."/>
            <person name="Lanois A."/>
            <person name="Latreille P."/>
            <person name="Leimgruber N.K."/>
            <person name="Lipke C.M."/>
            <person name="Liu R."/>
            <person name="Lu X."/>
            <person name="Martens E.C."/>
            <person name="Marri P.R."/>
            <person name="Medigue C."/>
            <person name="Menard M.L."/>
            <person name="Miller N.M."/>
            <person name="Morales-Soto N."/>
            <person name="Norton S."/>
            <person name="Ogier J.C."/>
            <person name="Orchard S.S."/>
            <person name="Park D."/>
            <person name="Park Y."/>
            <person name="Qurollo B.A."/>
            <person name="Sugar D.R."/>
            <person name="Richards G.R."/>
            <person name="Rouy Z."/>
            <person name="Slominski B."/>
            <person name="Slominski K."/>
            <person name="Snyder H."/>
            <person name="Tjaden B.C."/>
            <person name="van der Hoeven R."/>
            <person name="Welch R.D."/>
            <person name="Wheeler C."/>
            <person name="Xiang B."/>
            <person name="Barbazuk B."/>
            <person name="Gaudriault S."/>
            <person name="Goodner B."/>
            <person name="Slater S.C."/>
            <person name="Forst S."/>
            <person name="Goldman B.S."/>
            <person name="Goodrich-Blair H."/>
        </authorList>
    </citation>
    <scope>NUCLEOTIDE SEQUENCE [LARGE SCALE GENOMIC DNA]</scope>
    <source>
        <strain evidence="4">ATCC 19061 / DSM 3370 / CCUG 14189 / LMG 1036 / NCIMB 9965 / AN6</strain>
    </source>
</reference>
<dbReference type="Pfam" id="PF08845">
    <property type="entry name" value="SymE_toxin"/>
    <property type="match status" value="1"/>
</dbReference>
<dbReference type="eggNOG" id="ENOG5032ZUC">
    <property type="taxonomic scope" value="Bacteria"/>
</dbReference>
<dbReference type="GO" id="GO:0016070">
    <property type="term" value="P:RNA metabolic process"/>
    <property type="evidence" value="ECO:0007669"/>
    <property type="project" value="InterPro"/>
</dbReference>
<dbReference type="GO" id="GO:0016788">
    <property type="term" value="F:hydrolase activity, acting on ester bonds"/>
    <property type="evidence" value="ECO:0007669"/>
    <property type="project" value="InterPro"/>
</dbReference>
<feature type="domain" description="Toxin SymE-like" evidence="2">
    <location>
        <begin position="30"/>
        <end position="80"/>
    </location>
</feature>
<protein>
    <recommendedName>
        <fullName evidence="2">Toxin SymE-like domain-containing protein</fullName>
    </recommendedName>
</protein>
<dbReference type="GO" id="GO:0003723">
    <property type="term" value="F:RNA binding"/>
    <property type="evidence" value="ECO:0007669"/>
    <property type="project" value="InterPro"/>
</dbReference>
<dbReference type="EMBL" id="FN667742">
    <property type="protein sequence ID" value="CBJ89526.1"/>
    <property type="molecule type" value="Genomic_DNA"/>
</dbReference>
<keyword evidence="4" id="KW-1185">Reference proteome</keyword>
<feature type="compositionally biased region" description="Polar residues" evidence="1">
    <location>
        <begin position="1"/>
        <end position="11"/>
    </location>
</feature>
<proteinExistence type="predicted"/>
<evidence type="ECO:0000256" key="1">
    <source>
        <dbReference type="SAM" id="MobiDB-lite"/>
    </source>
</evidence>
<gene>
    <name evidence="3" type="ordered locus">XNC1_1463</name>
</gene>
<dbReference type="Proteomes" id="UP000008075">
    <property type="component" value="Chromosome"/>
</dbReference>
<dbReference type="GO" id="GO:0005737">
    <property type="term" value="C:cytoplasm"/>
    <property type="evidence" value="ECO:0007669"/>
    <property type="project" value="InterPro"/>
</dbReference>
<evidence type="ECO:0000313" key="3">
    <source>
        <dbReference type="EMBL" id="CBJ89526.1"/>
    </source>
</evidence>
<evidence type="ECO:0000313" key="4">
    <source>
        <dbReference type="Proteomes" id="UP000008075"/>
    </source>
</evidence>
<accession>D3VB87</accession>
<feature type="region of interest" description="Disordered" evidence="1">
    <location>
        <begin position="1"/>
        <end position="26"/>
    </location>
</feature>
<evidence type="ECO:0000259" key="2">
    <source>
        <dbReference type="Pfam" id="PF08845"/>
    </source>
</evidence>
<dbReference type="RefSeq" id="WP_013183862.1">
    <property type="nucleotide sequence ID" value="NC_014228.1"/>
</dbReference>
<dbReference type="KEGG" id="xne:XNC1_1463"/>